<protein>
    <recommendedName>
        <fullName evidence="1">DUF6630 domain-containing protein</fullName>
    </recommendedName>
</protein>
<dbReference type="STRING" id="494026.PGLA_04535"/>
<comment type="caution">
    <text evidence="2">The sequence shown here is derived from an EMBL/GenBank/DDBJ whole genome shotgun (WGS) entry which is preliminary data.</text>
</comment>
<evidence type="ECO:0000259" key="1">
    <source>
        <dbReference type="Pfam" id="PF20335"/>
    </source>
</evidence>
<gene>
    <name evidence="2" type="ORF">PGLA_04535</name>
</gene>
<accession>A0A168N8N3</accession>
<evidence type="ECO:0000313" key="3">
    <source>
        <dbReference type="Proteomes" id="UP000076967"/>
    </source>
</evidence>
<dbReference type="EMBL" id="LVJH01000003">
    <property type="protein sequence ID" value="OAB45522.1"/>
    <property type="molecule type" value="Genomic_DNA"/>
</dbReference>
<feature type="domain" description="DUF6630" evidence="1">
    <location>
        <begin position="5"/>
        <end position="165"/>
    </location>
</feature>
<dbReference type="OrthoDB" id="5107934at2"/>
<dbReference type="RefSeq" id="WP_068529327.1">
    <property type="nucleotide sequence ID" value="NZ_LVJH01000003.1"/>
</dbReference>
<reference evidence="2 3" key="1">
    <citation type="submission" date="2016-03" db="EMBL/GenBank/DDBJ databases">
        <title>Draft genome sequence of Paenibacillus glacialis DSM 22343.</title>
        <authorList>
            <person name="Shin S.-K."/>
            <person name="Yi H."/>
        </authorList>
    </citation>
    <scope>NUCLEOTIDE SEQUENCE [LARGE SCALE GENOMIC DNA]</scope>
    <source>
        <strain evidence="2 3">DSM 22343</strain>
    </source>
</reference>
<organism evidence="2 3">
    <name type="scientific">Paenibacillus glacialis</name>
    <dbReference type="NCBI Taxonomy" id="494026"/>
    <lineage>
        <taxon>Bacteria</taxon>
        <taxon>Bacillati</taxon>
        <taxon>Bacillota</taxon>
        <taxon>Bacilli</taxon>
        <taxon>Bacillales</taxon>
        <taxon>Paenibacillaceae</taxon>
        <taxon>Paenibacillus</taxon>
    </lineage>
</organism>
<evidence type="ECO:0000313" key="2">
    <source>
        <dbReference type="EMBL" id="OAB45522.1"/>
    </source>
</evidence>
<dbReference type="InterPro" id="IPR046582">
    <property type="entry name" value="DUF6630"/>
</dbReference>
<proteinExistence type="predicted"/>
<sequence>MSTLALLQLSTKLSIDSDVIIQVVRLAIDNPNRYFEEHSEQLNERNIDEHSEELPWIALVDELIENGLAYEIDWKEASQDICEIIDYLLERNNFPPLDWKWLDEVQYEELLTEQVLNEVSQKLKERCITLAYLDVDSDSYVLITVADKEIEGLKRLAIEAGKRISDIFI</sequence>
<dbReference type="Pfam" id="PF20335">
    <property type="entry name" value="DUF6630"/>
    <property type="match status" value="1"/>
</dbReference>
<keyword evidence="3" id="KW-1185">Reference proteome</keyword>
<dbReference type="Proteomes" id="UP000076967">
    <property type="component" value="Unassembled WGS sequence"/>
</dbReference>
<name>A0A168N8N3_9BACL</name>
<dbReference type="AlphaFoldDB" id="A0A168N8N3"/>